<proteinExistence type="predicted"/>
<evidence type="ECO:0008006" key="4">
    <source>
        <dbReference type="Google" id="ProtNLM"/>
    </source>
</evidence>
<accession>A0AA39TVG3</accession>
<name>A0AA39TVG3_9AGAR</name>
<dbReference type="SUPFAM" id="SSF57903">
    <property type="entry name" value="FYVE/PHD zinc finger"/>
    <property type="match status" value="1"/>
</dbReference>
<dbReference type="InterPro" id="IPR011011">
    <property type="entry name" value="Znf_FYVE_PHD"/>
</dbReference>
<evidence type="ECO:0000313" key="3">
    <source>
        <dbReference type="Proteomes" id="UP001175227"/>
    </source>
</evidence>
<feature type="compositionally biased region" description="Polar residues" evidence="1">
    <location>
        <begin position="1071"/>
        <end position="1088"/>
    </location>
</feature>
<sequence>MQFCPECRRDIRISFGGEKNWSVHLRSREHSKNAAIKKPVSITSFFKTENSLKSVPISTATSSTSATSLGAPALLLTRANLLPSDPDTQAQTSITELRVSSPIMTETRPPVPLDSGLALLLKIRDRVPLLPHSVDVGTLDDELAQFSVNPSLKMEDRDSDASVYVHDALAPLFGYNTSVESVQSLIRRGNYGIEGLCNWIESSIVNLGVDGVLLESILNKILQAINGLIPASPCPTSGQNGADKRVDIDNQCEIIDIDSFAPMDVPTPVPISSHVRETLPPIKDCMTAGTFPSSFEPDFRKIECHGYELKFPDSDSPLTSYPFAIHQNNHLHVPWSISVVDNAITLRSHLCPRNIIIPASDNDKPCVSCSNLHNHSIIMGIRHRAFDGADESTPWSYLAHDHLTALLQKKNEKITQLRLHALNAARKLGIHNTQLEAWKRFSVAIGTHDIPRLRNLITSELRRGGSVFAILTKVDRAVQKNYSPRGYERTDFERAYLIWKLGGVSAAEIAFRTLGLPSISATRRFVNITPLRSSPSDPTTYEIEYNLRASFSGLPSLQACQETSATLSDVYIGVVMAMDEIKLQERLRWDERTNNILGVCREHGHKCSLQFRSLADADAILDAIQHQEVHFASLATVIGFFMLSESPQEYCFTPFVVSGTCSKGTVEMQQALIERSIKAIDILQRPLGRRLYSIASDGDSQRRNAFARITLVSELQPQSTIFPILSPLRLFNRKCGLDDLTCDFDWKHVLKRFRNTLLRQMGITVDGTHISLSILKKHLIDCGLPITTVEILLAPNDRQDVVLMLRLLNSISQIPQAKANDPPSVLSSRRIICLLGRLYHHLLNAYLDVSLSLSEQLAHLSAAAHIILAVYSRNKGDFIPAQLCYDTQSMVKNVYFTVAKAQWDRPLGKCHIILLGTDSEEKVFGQCRTMKGGDSGNDQLQLTNRLNGAENCVKILEEHPNWGGQSRRLKIQTLQNQGSEISRRMDHLNPRSWEGDVMLQNVTLLRCWKEGRYQAEKDLEASNLSPPFESMEEVGGFDILCPFGNQKIILVDGALSVGELDEAEDEILLTSTTGPEKETNNSLDSSNDGGELDLDDLCTSAAAVMTMPTPSLNSEPTETQKAYEAWVAINPAQGRRIHKATVLRIYSDPMTARISKDRLRTVRGYTQYNESLESKLAAATACLTSDTLDDESDNFLHVEDPAVTLVRCTNLVFLAVVQVVGLQQDSKPVLSIPVENLHEPSTSVDAKILQLVCTDDELALDIDDWEWNGKFEQVSSFRSRLNGHWIDLFNPSVRHATTVGPVNDFQTYSFRTAELRTTAAVLYERLKNSLSSLPQVAQSASFPYRTSNGDACFACERGETTNTPNQLHTLEQARCVRCPRVILSELSGPGLIRHSSAHLLHDPSCRDIEACGFCLNSTGTCIVRLYRRRKADHIDLKKSTCPLVMSIKLATCETSTERSPCTNRPMRCPLCPDYADAVWKYNLCLHITHCHPTANVVLYKDFWGISPEERTLMKKEYLTTPRQSRRTKTGKGNMLRISQRHGTGMAFRYEDFTGFIRLTGVEYNSDDGILHVAAPPDELSSQTDLNIRDNTDEEGSCDSGSDSDVFNDEEIDNGGYGVSINEVDEISNESMQFQVNVPTNSPNIPIPSIHHADPISISETVCGNTAMMNNGDETPLVQPIIVETEEIATAGGSIGSRLRGLRTLRKRKLPGSAEASEGLEIATCGECELLIDNLMNCISCNGPACSLKYHLHCQGLLEKPLSEWFCDDDCRKNAGFRVSRRRRT</sequence>
<evidence type="ECO:0000313" key="2">
    <source>
        <dbReference type="EMBL" id="KAK0471237.1"/>
    </source>
</evidence>
<feature type="region of interest" description="Disordered" evidence="1">
    <location>
        <begin position="1071"/>
        <end position="1091"/>
    </location>
</feature>
<dbReference type="InterPro" id="IPR013083">
    <property type="entry name" value="Znf_RING/FYVE/PHD"/>
</dbReference>
<dbReference type="EMBL" id="JAUEPR010000053">
    <property type="protein sequence ID" value="KAK0471237.1"/>
    <property type="molecule type" value="Genomic_DNA"/>
</dbReference>
<gene>
    <name evidence="2" type="ORF">IW261DRAFT_1371972</name>
</gene>
<dbReference type="Gene3D" id="3.30.40.10">
    <property type="entry name" value="Zinc/RING finger domain, C3HC4 (zinc finger)"/>
    <property type="match status" value="1"/>
</dbReference>
<evidence type="ECO:0000256" key="1">
    <source>
        <dbReference type="SAM" id="MobiDB-lite"/>
    </source>
</evidence>
<organism evidence="2 3">
    <name type="scientific">Armillaria novae-zelandiae</name>
    <dbReference type="NCBI Taxonomy" id="153914"/>
    <lineage>
        <taxon>Eukaryota</taxon>
        <taxon>Fungi</taxon>
        <taxon>Dikarya</taxon>
        <taxon>Basidiomycota</taxon>
        <taxon>Agaricomycotina</taxon>
        <taxon>Agaricomycetes</taxon>
        <taxon>Agaricomycetidae</taxon>
        <taxon>Agaricales</taxon>
        <taxon>Marasmiineae</taxon>
        <taxon>Physalacriaceae</taxon>
        <taxon>Armillaria</taxon>
    </lineage>
</organism>
<dbReference type="Proteomes" id="UP001175227">
    <property type="component" value="Unassembled WGS sequence"/>
</dbReference>
<keyword evidence="3" id="KW-1185">Reference proteome</keyword>
<feature type="region of interest" description="Disordered" evidence="1">
    <location>
        <begin position="1574"/>
        <end position="1610"/>
    </location>
</feature>
<comment type="caution">
    <text evidence="2">The sequence shown here is derived from an EMBL/GenBank/DDBJ whole genome shotgun (WGS) entry which is preliminary data.</text>
</comment>
<protein>
    <recommendedName>
        <fullName evidence="4">Zinc finger PHD-type domain-containing protein</fullName>
    </recommendedName>
</protein>
<reference evidence="2" key="1">
    <citation type="submission" date="2023-06" db="EMBL/GenBank/DDBJ databases">
        <authorList>
            <consortium name="Lawrence Berkeley National Laboratory"/>
            <person name="Ahrendt S."/>
            <person name="Sahu N."/>
            <person name="Indic B."/>
            <person name="Wong-Bajracharya J."/>
            <person name="Merenyi Z."/>
            <person name="Ke H.-M."/>
            <person name="Monk M."/>
            <person name="Kocsube S."/>
            <person name="Drula E."/>
            <person name="Lipzen A."/>
            <person name="Balint B."/>
            <person name="Henrissat B."/>
            <person name="Andreopoulos B."/>
            <person name="Martin F.M."/>
            <person name="Harder C.B."/>
            <person name="Rigling D."/>
            <person name="Ford K.L."/>
            <person name="Foster G.D."/>
            <person name="Pangilinan J."/>
            <person name="Papanicolaou A."/>
            <person name="Barry K."/>
            <person name="LaButti K."/>
            <person name="Viragh M."/>
            <person name="Koriabine M."/>
            <person name="Yan M."/>
            <person name="Riley R."/>
            <person name="Champramary S."/>
            <person name="Plett K.L."/>
            <person name="Tsai I.J."/>
            <person name="Slot J."/>
            <person name="Sipos G."/>
            <person name="Plett J."/>
            <person name="Nagy L.G."/>
            <person name="Grigoriev I.V."/>
        </authorList>
    </citation>
    <scope>NUCLEOTIDE SEQUENCE</scope>
    <source>
        <strain evidence="2">ICMP 16352</strain>
    </source>
</reference>